<dbReference type="InterPro" id="IPR043741">
    <property type="entry name" value="DUF5686"/>
</dbReference>
<keyword evidence="1" id="KW-0732">Signal</keyword>
<accession>A0A7K1GMM2</accession>
<dbReference type="InterPro" id="IPR008969">
    <property type="entry name" value="CarboxyPept-like_regulatory"/>
</dbReference>
<protein>
    <submittedName>
        <fullName evidence="2">Carboxypeptidase-like regulatory domain-containing protein</fullName>
    </submittedName>
</protein>
<sequence>MKIKIQFIVLFLLLPLISWAQTKVSGKITDTNNEEVPYASVYFKNSTDGVVANEYGKFYLESDKSYSILVVSFVGYKTLEIPLTKNVNYDLSIVLEPDNLLSEVKIFTGKTSKKNNPALDILKKIWERKRKNGLHMFAQYEFDKYEKVEFDLNSIDSTYQNKKLFKGMEFIFQQMDTSKITGKTYLPIFVNENIAQVYGDNKNKRKKEKSLGNKNSGFDTNQHIIAFVKDLYADYNIYDNYIKIFDKDFVSPLSRTGINVYNYVLADSAFIGDKWCYNIVYYPRRKGELTFKGDFWVNDSTFAIKKIAMEASKDANINWVKDIYIEQEFDVVNDSVFLLTRDHFMSDFALSKKEQSKGVYGKRTSIYKNHKFDIKHPEQFYTEKVNQFDESIYTRDDDFWQSYRFEPLSKDELGVYKMLDTLKTVPKFRMLFDLTSTILGNYYYIDKYNFDYGPLFSTFGYNDIEGIRLRAGGRTYFGPNDKWRLEGYGAYGLKDNQFKYGISGKILLDNDTRLILYAGNRRDIEQIGVSLTESKDVLGRSFASSSLFASGDNTKLTKINLSTLGFEIEPLKNLKFETTFSYRTLRPASDLFNLNYYIDETRTETSNETKQSEIMASIEYTPKRKTIGYGVDRKDIDNKYLRVYLRYTQGLKGVFDSNFKYEKLQFYVSKPLLLGGFGTLTPILEAGKTYGYVPLGLLNIVPGNQSWFNIQNTFANLNYYEFVTDQYVSMHLEHNFGGRLFSRIPWIRDFNLREIVGVRGMYGKISQGNIDMNASSINYRAPEDIYYEYYFGIGNIFKIFRLDFSWRGNYLDMPDARKFAVRGSFAIYF</sequence>
<evidence type="ECO:0000313" key="2">
    <source>
        <dbReference type="EMBL" id="MTH30145.1"/>
    </source>
</evidence>
<organism evidence="2 3">
    <name type="scientific">Myroides pelagicus</name>
    <dbReference type="NCBI Taxonomy" id="270914"/>
    <lineage>
        <taxon>Bacteria</taxon>
        <taxon>Pseudomonadati</taxon>
        <taxon>Bacteroidota</taxon>
        <taxon>Flavobacteriia</taxon>
        <taxon>Flavobacteriales</taxon>
        <taxon>Flavobacteriaceae</taxon>
        <taxon>Myroides</taxon>
    </lineage>
</organism>
<proteinExistence type="predicted"/>
<keyword evidence="3" id="KW-1185">Reference proteome</keyword>
<dbReference type="Pfam" id="PF13715">
    <property type="entry name" value="CarbopepD_reg_2"/>
    <property type="match status" value="1"/>
</dbReference>
<keyword evidence="2" id="KW-0645">Protease</keyword>
<gene>
    <name evidence="2" type="ORF">GJV77_09510</name>
</gene>
<dbReference type="RefSeq" id="WP_155036131.1">
    <property type="nucleotide sequence ID" value="NZ_JBHTIG010000004.1"/>
</dbReference>
<dbReference type="AlphaFoldDB" id="A0A7K1GMM2"/>
<dbReference type="Pfam" id="PF18939">
    <property type="entry name" value="DUF5686"/>
    <property type="match status" value="1"/>
</dbReference>
<feature type="signal peptide" evidence="1">
    <location>
        <begin position="1"/>
        <end position="20"/>
    </location>
</feature>
<name>A0A7K1GMM2_9FLAO</name>
<dbReference type="Proteomes" id="UP000488936">
    <property type="component" value="Unassembled WGS sequence"/>
</dbReference>
<feature type="chain" id="PRO_5029737947" evidence="1">
    <location>
        <begin position="21"/>
        <end position="829"/>
    </location>
</feature>
<dbReference type="GO" id="GO:0004180">
    <property type="term" value="F:carboxypeptidase activity"/>
    <property type="evidence" value="ECO:0007669"/>
    <property type="project" value="UniProtKB-KW"/>
</dbReference>
<dbReference type="OrthoDB" id="983143at2"/>
<reference evidence="2 3" key="1">
    <citation type="journal article" date="2006" name="Int. J. Syst. Evol. Microbiol.">
        <title>Myroides pelagicus sp. nov., isolated from seawater in Thailand.</title>
        <authorList>
            <person name="Yoon J."/>
            <person name="Maneerat S."/>
            <person name="Kawai F."/>
            <person name="Yokota A."/>
        </authorList>
    </citation>
    <scope>NUCLEOTIDE SEQUENCE [LARGE SCALE GENOMIC DNA]</scope>
    <source>
        <strain evidence="2 3">SM1T</strain>
    </source>
</reference>
<evidence type="ECO:0000256" key="1">
    <source>
        <dbReference type="SAM" id="SignalP"/>
    </source>
</evidence>
<comment type="caution">
    <text evidence="2">The sequence shown here is derived from an EMBL/GenBank/DDBJ whole genome shotgun (WGS) entry which is preliminary data.</text>
</comment>
<keyword evidence="2" id="KW-0378">Hydrolase</keyword>
<dbReference type="EMBL" id="WMJY01000019">
    <property type="protein sequence ID" value="MTH30145.1"/>
    <property type="molecule type" value="Genomic_DNA"/>
</dbReference>
<evidence type="ECO:0000313" key="3">
    <source>
        <dbReference type="Proteomes" id="UP000488936"/>
    </source>
</evidence>
<keyword evidence="2" id="KW-0121">Carboxypeptidase</keyword>
<dbReference type="SUPFAM" id="SSF49464">
    <property type="entry name" value="Carboxypeptidase regulatory domain-like"/>
    <property type="match status" value="1"/>
</dbReference>